<dbReference type="InterPro" id="IPR001123">
    <property type="entry name" value="LeuE-type"/>
</dbReference>
<keyword evidence="2" id="KW-1003">Cell membrane</keyword>
<feature type="transmembrane region" description="Helical" evidence="6">
    <location>
        <begin position="89"/>
        <end position="109"/>
    </location>
</feature>
<dbReference type="AlphaFoldDB" id="A0A060H8D1"/>
<evidence type="ECO:0000256" key="1">
    <source>
        <dbReference type="ARBA" id="ARBA00004651"/>
    </source>
</evidence>
<keyword evidence="3 6" id="KW-0812">Transmembrane</keyword>
<dbReference type="KEGG" id="xfs:D934_00625"/>
<feature type="transmembrane region" description="Helical" evidence="6">
    <location>
        <begin position="130"/>
        <end position="152"/>
    </location>
</feature>
<dbReference type="PANTHER" id="PTHR30086">
    <property type="entry name" value="ARGININE EXPORTER PROTEIN ARGO"/>
    <property type="match status" value="1"/>
</dbReference>
<evidence type="ECO:0000313" key="8">
    <source>
        <dbReference type="Proteomes" id="UP000027215"/>
    </source>
</evidence>
<feature type="transmembrane region" description="Helical" evidence="6">
    <location>
        <begin position="25"/>
        <end position="46"/>
    </location>
</feature>
<name>A0A060H8D1_XYLFS</name>
<dbReference type="EMBL" id="CP006696">
    <property type="protein sequence ID" value="AIC09182.1"/>
    <property type="molecule type" value="Genomic_DNA"/>
</dbReference>
<feature type="transmembrane region" description="Helical" evidence="6">
    <location>
        <begin position="164"/>
        <end position="186"/>
    </location>
</feature>
<comment type="subcellular location">
    <subcellularLocation>
        <location evidence="1">Cell membrane</location>
        <topology evidence="1">Multi-pass membrane protein</topology>
    </subcellularLocation>
</comment>
<accession>A0A060H8D1</accession>
<evidence type="ECO:0000313" key="7">
    <source>
        <dbReference type="EMBL" id="AIC09182.1"/>
    </source>
</evidence>
<dbReference type="GO" id="GO:0015171">
    <property type="term" value="F:amino acid transmembrane transporter activity"/>
    <property type="evidence" value="ECO:0007669"/>
    <property type="project" value="TreeGrafter"/>
</dbReference>
<evidence type="ECO:0000256" key="4">
    <source>
        <dbReference type="ARBA" id="ARBA00022989"/>
    </source>
</evidence>
<gene>
    <name evidence="7" type="ORF">D934_00625</name>
</gene>
<feature type="transmembrane region" description="Helical" evidence="6">
    <location>
        <begin position="58"/>
        <end position="83"/>
    </location>
</feature>
<evidence type="ECO:0000256" key="5">
    <source>
        <dbReference type="ARBA" id="ARBA00023136"/>
    </source>
</evidence>
<proteinExistence type="predicted"/>
<reference evidence="7 8" key="1">
    <citation type="submission" date="2013-08" db="EMBL/GenBank/DDBJ databases">
        <authorList>
            <person name="Stouthamer R."/>
            <person name="Nunney L."/>
        </authorList>
    </citation>
    <scope>NUCLEOTIDE SEQUENCE [LARGE SCALE GENOMIC DNA]</scope>
    <source>
        <strain evidence="8">ann-1</strain>
    </source>
</reference>
<dbReference type="PATRIC" id="fig|155920.8.peg.156"/>
<evidence type="ECO:0000256" key="3">
    <source>
        <dbReference type="ARBA" id="ARBA00022692"/>
    </source>
</evidence>
<dbReference type="HOGENOM" id="CLU_079569_3_2_6"/>
<dbReference type="PIRSF" id="PIRSF006324">
    <property type="entry name" value="LeuE"/>
    <property type="match status" value="1"/>
</dbReference>
<keyword evidence="5 6" id="KW-0472">Membrane</keyword>
<evidence type="ECO:0000256" key="6">
    <source>
        <dbReference type="SAM" id="Phobius"/>
    </source>
</evidence>
<evidence type="ECO:0000256" key="2">
    <source>
        <dbReference type="ARBA" id="ARBA00022475"/>
    </source>
</evidence>
<dbReference type="GO" id="GO:0005886">
    <property type="term" value="C:plasma membrane"/>
    <property type="evidence" value="ECO:0007669"/>
    <property type="project" value="UniProtKB-SubCell"/>
</dbReference>
<protein>
    <submittedName>
        <fullName evidence="7">Threonine transporter RhtB</fullName>
    </submittedName>
</protein>
<feature type="transmembrane region" description="Helical" evidence="6">
    <location>
        <begin position="198"/>
        <end position="217"/>
    </location>
</feature>
<sequence>MLQTYFLNFHHHFLQENAAMHGPSIYFILTVLMFSISPGPAMMFVLQQSQKNGVKTGLAAVLGTEIGVFIYVILTALGISTVLKQYPSIYTGLQGIGAAYLLYIAYLSWPRQNASNQTPTASRSSYTGTFIQGVLINLTNPKIALFFLSLIPQFVPRDSNAMTFMVYGLIFNTSGLLVNFSVALLADRVNRMLRNVTWFNYVPPILFISIAVLSMKARL</sequence>
<keyword evidence="4 6" id="KW-1133">Transmembrane helix</keyword>
<organism evidence="7 8">
    <name type="scientific">Xylella fastidiosa subsp. sandyi Ann-1</name>
    <dbReference type="NCBI Taxonomy" id="155920"/>
    <lineage>
        <taxon>Bacteria</taxon>
        <taxon>Pseudomonadati</taxon>
        <taxon>Pseudomonadota</taxon>
        <taxon>Gammaproteobacteria</taxon>
        <taxon>Lysobacterales</taxon>
        <taxon>Lysobacteraceae</taxon>
        <taxon>Xylella</taxon>
    </lineage>
</organism>
<dbReference type="Pfam" id="PF01810">
    <property type="entry name" value="LysE"/>
    <property type="match status" value="1"/>
</dbReference>
<dbReference type="PANTHER" id="PTHR30086:SF20">
    <property type="entry name" value="ARGININE EXPORTER PROTEIN ARGO-RELATED"/>
    <property type="match status" value="1"/>
</dbReference>
<dbReference type="Proteomes" id="UP000027215">
    <property type="component" value="Chromosome"/>
</dbReference>